<keyword evidence="1" id="KW-1133">Transmembrane helix</keyword>
<reference evidence="2 3" key="1">
    <citation type="journal article" date="2016" name="Nat. Commun.">
        <title>Thousands of microbial genomes shed light on interconnected biogeochemical processes in an aquifer system.</title>
        <authorList>
            <person name="Anantharaman K."/>
            <person name="Brown C.T."/>
            <person name="Hug L.A."/>
            <person name="Sharon I."/>
            <person name="Castelle C.J."/>
            <person name="Probst A.J."/>
            <person name="Thomas B.C."/>
            <person name="Singh A."/>
            <person name="Wilkins M.J."/>
            <person name="Karaoz U."/>
            <person name="Brodie E.L."/>
            <person name="Williams K.H."/>
            <person name="Hubbard S.S."/>
            <person name="Banfield J.F."/>
        </authorList>
    </citation>
    <scope>NUCLEOTIDE SEQUENCE [LARGE SCALE GENOMIC DNA]</scope>
</reference>
<sequence length="67" mass="7551">MSKEGSLENVPMRESEKGLTRRQMFGMAIATSLVVAESGILTVLSKYEQKIPVRTRGNRFKKLSLHN</sequence>
<evidence type="ECO:0000313" key="3">
    <source>
        <dbReference type="Proteomes" id="UP000178249"/>
    </source>
</evidence>
<keyword evidence="1" id="KW-0812">Transmembrane</keyword>
<evidence type="ECO:0000313" key="2">
    <source>
        <dbReference type="EMBL" id="OGG43465.1"/>
    </source>
</evidence>
<accession>A0A1F6C2P0</accession>
<proteinExistence type="predicted"/>
<keyword evidence="1" id="KW-0472">Membrane</keyword>
<organism evidence="2 3">
    <name type="scientific">Candidatus Kaiserbacteria bacterium RIFCSPHIGHO2_01_FULL_48_10</name>
    <dbReference type="NCBI Taxonomy" id="1798476"/>
    <lineage>
        <taxon>Bacteria</taxon>
        <taxon>Candidatus Kaiseribacteriota</taxon>
    </lineage>
</organism>
<dbReference type="Proteomes" id="UP000178249">
    <property type="component" value="Unassembled WGS sequence"/>
</dbReference>
<gene>
    <name evidence="2" type="ORF">A2841_02470</name>
</gene>
<dbReference type="AlphaFoldDB" id="A0A1F6C2P0"/>
<dbReference type="EMBL" id="MFKP01000039">
    <property type="protein sequence ID" value="OGG43465.1"/>
    <property type="molecule type" value="Genomic_DNA"/>
</dbReference>
<comment type="caution">
    <text evidence="2">The sequence shown here is derived from an EMBL/GenBank/DDBJ whole genome shotgun (WGS) entry which is preliminary data.</text>
</comment>
<protein>
    <submittedName>
        <fullName evidence="2">Uncharacterized protein</fullName>
    </submittedName>
</protein>
<feature type="transmembrane region" description="Helical" evidence="1">
    <location>
        <begin position="24"/>
        <end position="44"/>
    </location>
</feature>
<name>A0A1F6C2P0_9BACT</name>
<evidence type="ECO:0000256" key="1">
    <source>
        <dbReference type="SAM" id="Phobius"/>
    </source>
</evidence>